<dbReference type="EMBL" id="AMWN01000003">
    <property type="protein sequence ID" value="EXJ91214.1"/>
    <property type="molecule type" value="Genomic_DNA"/>
</dbReference>
<reference evidence="2 3" key="1">
    <citation type="submission" date="2013-03" db="EMBL/GenBank/DDBJ databases">
        <title>The Genome Sequence of Capronia coronata CBS 617.96.</title>
        <authorList>
            <consortium name="The Broad Institute Genomics Platform"/>
            <person name="Cuomo C."/>
            <person name="de Hoog S."/>
            <person name="Gorbushina A."/>
            <person name="Walker B."/>
            <person name="Young S.K."/>
            <person name="Zeng Q."/>
            <person name="Gargeya S."/>
            <person name="Fitzgerald M."/>
            <person name="Haas B."/>
            <person name="Abouelleil A."/>
            <person name="Allen A.W."/>
            <person name="Alvarado L."/>
            <person name="Arachchi H.M."/>
            <person name="Berlin A.M."/>
            <person name="Chapman S.B."/>
            <person name="Gainer-Dewar J."/>
            <person name="Goldberg J."/>
            <person name="Griggs A."/>
            <person name="Gujja S."/>
            <person name="Hansen M."/>
            <person name="Howarth C."/>
            <person name="Imamovic A."/>
            <person name="Ireland A."/>
            <person name="Larimer J."/>
            <person name="McCowan C."/>
            <person name="Murphy C."/>
            <person name="Pearson M."/>
            <person name="Poon T.W."/>
            <person name="Priest M."/>
            <person name="Roberts A."/>
            <person name="Saif S."/>
            <person name="Shea T."/>
            <person name="Sisk P."/>
            <person name="Sykes S."/>
            <person name="Wortman J."/>
            <person name="Nusbaum C."/>
            <person name="Birren B."/>
        </authorList>
    </citation>
    <scope>NUCLEOTIDE SEQUENCE [LARGE SCALE GENOMIC DNA]</scope>
    <source>
        <strain evidence="2 3">CBS 617.96</strain>
    </source>
</reference>
<feature type="region of interest" description="Disordered" evidence="1">
    <location>
        <begin position="182"/>
        <end position="236"/>
    </location>
</feature>
<evidence type="ECO:0000313" key="3">
    <source>
        <dbReference type="Proteomes" id="UP000019484"/>
    </source>
</evidence>
<feature type="compositionally biased region" description="Basic residues" evidence="1">
    <location>
        <begin position="343"/>
        <end position="355"/>
    </location>
</feature>
<evidence type="ECO:0000313" key="2">
    <source>
        <dbReference type="EMBL" id="EXJ91214.1"/>
    </source>
</evidence>
<comment type="caution">
    <text evidence="2">The sequence shown here is derived from an EMBL/GenBank/DDBJ whole genome shotgun (WGS) entry which is preliminary data.</text>
</comment>
<feature type="region of interest" description="Disordered" evidence="1">
    <location>
        <begin position="34"/>
        <end position="150"/>
    </location>
</feature>
<dbReference type="RefSeq" id="XP_007723408.1">
    <property type="nucleotide sequence ID" value="XM_007725218.1"/>
</dbReference>
<dbReference type="AlphaFoldDB" id="W9Z9L9"/>
<protein>
    <submittedName>
        <fullName evidence="2">Uncharacterized protein</fullName>
    </submittedName>
</protein>
<sequence>MCHGTIFHFTCGCTQEVPKYLCALPTEECRKSLRNSPRQNLDGPCPDHRRSFGVSTPSQYIHPAFRNGPTPSAPQFQPQPQSRPQQSTAQSTVQPPRGSNVVMANRPMRTTKSSASPSSYPDPDRRRKRSTGGHGSSAYSPARTSANMRNPARDLRDMPAFIDASTTSPNNLRFQARGNVRDFREIPHIPQLPASPPPARRRRGSTPLSPMAHDSGISKQRRPSRNGRLVSPSPVLPLYNDYNGRAANTTYSEAQKAAHLQRQLEVRRRRELYEECEKLLASRRYNKEELLRHHLIQQLPEQEQELLFHRHEAKLRANDPQALRPRKRREQRYDRHSLEQQQQRKKKDHHRCSVM</sequence>
<name>W9Z9L9_9EURO</name>
<keyword evidence="3" id="KW-1185">Reference proteome</keyword>
<gene>
    <name evidence="2" type="ORF">A1O1_04324</name>
</gene>
<dbReference type="HOGENOM" id="CLU_816447_0_0_1"/>
<feature type="compositionally biased region" description="Polar residues" evidence="1">
    <location>
        <begin position="137"/>
        <end position="148"/>
    </location>
</feature>
<proteinExistence type="predicted"/>
<accession>W9Z9L9</accession>
<dbReference type="OrthoDB" id="4120813at2759"/>
<feature type="compositionally biased region" description="Low complexity" evidence="1">
    <location>
        <begin position="69"/>
        <end position="92"/>
    </location>
</feature>
<feature type="region of interest" description="Disordered" evidence="1">
    <location>
        <begin position="313"/>
        <end position="355"/>
    </location>
</feature>
<evidence type="ECO:0000256" key="1">
    <source>
        <dbReference type="SAM" id="MobiDB-lite"/>
    </source>
</evidence>
<dbReference type="Proteomes" id="UP000019484">
    <property type="component" value="Unassembled WGS sequence"/>
</dbReference>
<feature type="compositionally biased region" description="Low complexity" evidence="1">
    <location>
        <begin position="110"/>
        <end position="121"/>
    </location>
</feature>
<organism evidence="2 3">
    <name type="scientific">Capronia coronata CBS 617.96</name>
    <dbReference type="NCBI Taxonomy" id="1182541"/>
    <lineage>
        <taxon>Eukaryota</taxon>
        <taxon>Fungi</taxon>
        <taxon>Dikarya</taxon>
        <taxon>Ascomycota</taxon>
        <taxon>Pezizomycotina</taxon>
        <taxon>Eurotiomycetes</taxon>
        <taxon>Chaetothyriomycetidae</taxon>
        <taxon>Chaetothyriales</taxon>
        <taxon>Herpotrichiellaceae</taxon>
        <taxon>Capronia</taxon>
    </lineage>
</organism>
<dbReference type="GeneID" id="19159207"/>